<dbReference type="Pfam" id="PF02330">
    <property type="entry name" value="MAM33"/>
    <property type="match status" value="1"/>
</dbReference>
<gene>
    <name evidence="2" type="primary">C1qbp</name>
    <name evidence="2" type="ORF">FJT64_004501</name>
</gene>
<dbReference type="PANTHER" id="PTHR10826">
    <property type="entry name" value="COMPLEMENT COMPONENT 1"/>
    <property type="match status" value="1"/>
</dbReference>
<dbReference type="SUPFAM" id="SSF54529">
    <property type="entry name" value="Mitochondrial glycoprotein MAM33-like"/>
    <property type="match status" value="1"/>
</dbReference>
<protein>
    <submittedName>
        <fullName evidence="2">Complement component 1 Q subcomponent-binding protein, mitochondrial</fullName>
    </submittedName>
</protein>
<dbReference type="AlphaFoldDB" id="A0A6A4VTG7"/>
<dbReference type="Proteomes" id="UP000440578">
    <property type="component" value="Unassembled WGS sequence"/>
</dbReference>
<dbReference type="Gene3D" id="3.10.280.10">
    <property type="entry name" value="Mitochondrial glycoprotein"/>
    <property type="match status" value="1"/>
</dbReference>
<reference evidence="2 3" key="1">
    <citation type="submission" date="2019-07" db="EMBL/GenBank/DDBJ databases">
        <title>Draft genome assembly of a fouling barnacle, Amphibalanus amphitrite (Darwin, 1854): The first reference genome for Thecostraca.</title>
        <authorList>
            <person name="Kim W."/>
        </authorList>
    </citation>
    <scope>NUCLEOTIDE SEQUENCE [LARGE SCALE GENOMIC DNA]</scope>
    <source>
        <strain evidence="2">SNU_AA5</strain>
        <tissue evidence="2">Soma without cirri and trophi</tissue>
    </source>
</reference>
<organism evidence="2 3">
    <name type="scientific">Amphibalanus amphitrite</name>
    <name type="common">Striped barnacle</name>
    <name type="synonym">Balanus amphitrite</name>
    <dbReference type="NCBI Taxonomy" id="1232801"/>
    <lineage>
        <taxon>Eukaryota</taxon>
        <taxon>Metazoa</taxon>
        <taxon>Ecdysozoa</taxon>
        <taxon>Arthropoda</taxon>
        <taxon>Crustacea</taxon>
        <taxon>Multicrustacea</taxon>
        <taxon>Cirripedia</taxon>
        <taxon>Thoracica</taxon>
        <taxon>Thoracicalcarea</taxon>
        <taxon>Balanomorpha</taxon>
        <taxon>Balanoidea</taxon>
        <taxon>Balanidae</taxon>
        <taxon>Amphibalaninae</taxon>
        <taxon>Amphibalanus</taxon>
    </lineage>
</organism>
<evidence type="ECO:0000313" key="3">
    <source>
        <dbReference type="Proteomes" id="UP000440578"/>
    </source>
</evidence>
<accession>A0A6A4VTG7</accession>
<dbReference type="InterPro" id="IPR003428">
    <property type="entry name" value="MAM33"/>
</dbReference>
<evidence type="ECO:0000256" key="1">
    <source>
        <dbReference type="ARBA" id="ARBA00005457"/>
    </source>
</evidence>
<comment type="caution">
    <text evidence="2">The sequence shown here is derived from an EMBL/GenBank/DDBJ whole genome shotgun (WGS) entry which is preliminary data.</text>
</comment>
<keyword evidence="3" id="KW-1185">Reference proteome</keyword>
<comment type="similarity">
    <text evidence="1">Belongs to the MAM33 family.</text>
</comment>
<proteinExistence type="inferred from homology"/>
<evidence type="ECO:0000313" key="2">
    <source>
        <dbReference type="EMBL" id="KAF0298136.1"/>
    </source>
</evidence>
<name>A0A6A4VTG7_AMPAM</name>
<dbReference type="PANTHER" id="PTHR10826:SF1">
    <property type="entry name" value="COMPLEMENT COMPONENT 1 Q SUBCOMPONENT-BINDING PROTEIN, MITOCHONDRIAL"/>
    <property type="match status" value="1"/>
</dbReference>
<dbReference type="EMBL" id="VIIS01001443">
    <property type="protein sequence ID" value="KAF0298136.1"/>
    <property type="molecule type" value="Genomic_DNA"/>
</dbReference>
<dbReference type="GO" id="GO:0042256">
    <property type="term" value="P:cytosolic ribosome assembly"/>
    <property type="evidence" value="ECO:0007669"/>
    <property type="project" value="TreeGrafter"/>
</dbReference>
<dbReference type="OrthoDB" id="278212at2759"/>
<dbReference type="GO" id="GO:0005759">
    <property type="term" value="C:mitochondrial matrix"/>
    <property type="evidence" value="ECO:0007669"/>
    <property type="project" value="InterPro"/>
</dbReference>
<dbReference type="FunFam" id="3.10.280.10:FF:000005">
    <property type="entry name" value="Glycoprotein gC1qBP, putative"/>
    <property type="match status" value="1"/>
</dbReference>
<dbReference type="InterPro" id="IPR036561">
    <property type="entry name" value="MAM33_sf"/>
</dbReference>
<sequence length="254" mass="28255">MASAVARRIARPMVQMISRPSCVLKSTSAQTHLRCLGAAHRPILSPAKLEIIPSRCMQSTGDKELLDFLADEIVAETKQGKMDKLPSRIGDFDIKLDQAEVTLTRKHNNETVTVTLNVNHSVDSDPEAEDLSETQGSEQLKARPTFNVDITKGNRTVSFTCSYTEGGVVEQQGEQYNDTFSIDEVVMFEGEHHEKNFSVSGEILDGVLYDLLMNMLEERGVSNDFAGKLSDFCTEYEHKCYIALLEGLRGFVSK</sequence>